<keyword evidence="2" id="KW-1185">Reference proteome</keyword>
<dbReference type="Proteomes" id="UP000064844">
    <property type="component" value="Chromosome"/>
</dbReference>
<proteinExistence type="predicted"/>
<reference evidence="1 2" key="1">
    <citation type="journal article" date="2015" name="Nat. Commun.">
        <title>Production of butyrate from lysine and the Amadori product fructoselysine by a human gut commensal.</title>
        <authorList>
            <person name="Bui T.P."/>
            <person name="Ritari J."/>
            <person name="Boeren S."/>
            <person name="de Waard P."/>
            <person name="Plugge C.M."/>
            <person name="de Vos W.M."/>
        </authorList>
    </citation>
    <scope>NUCLEOTIDE SEQUENCE [LARGE SCALE GENOMIC DNA]</scope>
    <source>
        <strain evidence="1 2">AF211</strain>
    </source>
</reference>
<protein>
    <submittedName>
        <fullName evidence="1">Uncharacterized protein</fullName>
    </submittedName>
</protein>
<dbReference type="KEGG" id="ibu:IB211_00606c"/>
<evidence type="ECO:0000313" key="2">
    <source>
        <dbReference type="Proteomes" id="UP000064844"/>
    </source>
</evidence>
<organism evidence="1 2">
    <name type="scientific">Intestinimonas butyriciproducens</name>
    <dbReference type="NCBI Taxonomy" id="1297617"/>
    <lineage>
        <taxon>Bacteria</taxon>
        <taxon>Bacillati</taxon>
        <taxon>Bacillota</taxon>
        <taxon>Clostridia</taxon>
        <taxon>Eubacteriales</taxon>
        <taxon>Intestinimonas</taxon>
    </lineage>
</organism>
<dbReference type="AlphaFoldDB" id="A0A0S2W113"/>
<sequence length="38" mass="4346">MFYFETLFSTKKAAKILIHKNFGGATPTGEQLFLFSNF</sequence>
<name>A0A0S2W113_9FIRM</name>
<dbReference type="STRING" id="1297617.IB211_00606c"/>
<evidence type="ECO:0000313" key="1">
    <source>
        <dbReference type="EMBL" id="ALP93001.1"/>
    </source>
</evidence>
<accession>A0A0S2W113</accession>
<dbReference type="EMBL" id="CP011307">
    <property type="protein sequence ID" value="ALP93001.1"/>
    <property type="molecule type" value="Genomic_DNA"/>
</dbReference>
<gene>
    <name evidence="1" type="ORF">IB211_00606c</name>
</gene>
<reference evidence="2" key="2">
    <citation type="submission" date="2015-04" db="EMBL/GenBank/DDBJ databases">
        <title>A butyrogenic pathway from the amino acid lysine in a human gut commensal.</title>
        <authorList>
            <person name="de Vos W.M."/>
            <person name="Bui N.T.P."/>
            <person name="Plugge C.M."/>
            <person name="Ritari J."/>
        </authorList>
    </citation>
    <scope>NUCLEOTIDE SEQUENCE [LARGE SCALE GENOMIC DNA]</scope>
    <source>
        <strain evidence="2">AF211</strain>
    </source>
</reference>